<dbReference type="SUPFAM" id="SSF81296">
    <property type="entry name" value="E set domains"/>
    <property type="match status" value="1"/>
</dbReference>
<dbReference type="OrthoDB" id="2019572at2759"/>
<name>A0A6G1HNL2_9PEZI</name>
<dbReference type="Pfam" id="PF07250">
    <property type="entry name" value="Glyoxal_oxid_N"/>
    <property type="match status" value="1"/>
</dbReference>
<dbReference type="PANTHER" id="PTHR32208:SF21">
    <property type="entry name" value="LOW QUALITY PROTEIN: ALDEHYDE OXIDASE GLOX-LIKE"/>
    <property type="match status" value="1"/>
</dbReference>
<keyword evidence="6" id="KW-1185">Reference proteome</keyword>
<feature type="compositionally biased region" description="Low complexity" evidence="2">
    <location>
        <begin position="18"/>
        <end position="40"/>
    </location>
</feature>
<dbReference type="InterPro" id="IPR014756">
    <property type="entry name" value="Ig_E-set"/>
</dbReference>
<dbReference type="SUPFAM" id="SSF50965">
    <property type="entry name" value="Galactose oxidase, central domain"/>
    <property type="match status" value="1"/>
</dbReference>
<dbReference type="Proteomes" id="UP000799640">
    <property type="component" value="Unassembled WGS sequence"/>
</dbReference>
<reference evidence="5" key="1">
    <citation type="journal article" date="2020" name="Stud. Mycol.">
        <title>101 Dothideomycetes genomes: a test case for predicting lifestyles and emergence of pathogens.</title>
        <authorList>
            <person name="Haridas S."/>
            <person name="Albert R."/>
            <person name="Binder M."/>
            <person name="Bloem J."/>
            <person name="Labutti K."/>
            <person name="Salamov A."/>
            <person name="Andreopoulos B."/>
            <person name="Baker S."/>
            <person name="Barry K."/>
            <person name="Bills G."/>
            <person name="Bluhm B."/>
            <person name="Cannon C."/>
            <person name="Castanera R."/>
            <person name="Culley D."/>
            <person name="Daum C."/>
            <person name="Ezra D."/>
            <person name="Gonzalez J."/>
            <person name="Henrissat B."/>
            <person name="Kuo A."/>
            <person name="Liang C."/>
            <person name="Lipzen A."/>
            <person name="Lutzoni F."/>
            <person name="Magnuson J."/>
            <person name="Mondo S."/>
            <person name="Nolan M."/>
            <person name="Ohm R."/>
            <person name="Pangilinan J."/>
            <person name="Park H.-J."/>
            <person name="Ramirez L."/>
            <person name="Alfaro M."/>
            <person name="Sun H."/>
            <person name="Tritt A."/>
            <person name="Yoshinaga Y."/>
            <person name="Zwiers L.-H."/>
            <person name="Turgeon B."/>
            <person name="Goodwin S."/>
            <person name="Spatafora J."/>
            <person name="Crous P."/>
            <person name="Grigoriev I."/>
        </authorList>
    </citation>
    <scope>NUCLEOTIDE SEQUENCE</scope>
    <source>
        <strain evidence="5">CBS 262.69</strain>
    </source>
</reference>
<evidence type="ECO:0008006" key="7">
    <source>
        <dbReference type="Google" id="ProtNLM"/>
    </source>
</evidence>
<dbReference type="Gene3D" id="2.130.10.80">
    <property type="entry name" value="Galactose oxidase/kelch, beta-propeller"/>
    <property type="match status" value="1"/>
</dbReference>
<dbReference type="InterPro" id="IPR011043">
    <property type="entry name" value="Gal_Oxase/kelch_b-propeller"/>
</dbReference>
<dbReference type="CDD" id="cd02851">
    <property type="entry name" value="E_set_GO_C"/>
    <property type="match status" value="1"/>
</dbReference>
<evidence type="ECO:0000259" key="3">
    <source>
        <dbReference type="Pfam" id="PF07250"/>
    </source>
</evidence>
<dbReference type="PANTHER" id="PTHR32208">
    <property type="entry name" value="SECRETED PROTEIN-RELATED"/>
    <property type="match status" value="1"/>
</dbReference>
<dbReference type="InterPro" id="IPR009880">
    <property type="entry name" value="Glyoxal_oxidase_N"/>
</dbReference>
<dbReference type="AlphaFoldDB" id="A0A6G1HNL2"/>
<dbReference type="InterPro" id="IPR015202">
    <property type="entry name" value="GO-like_E_set"/>
</dbReference>
<keyword evidence="1" id="KW-0732">Signal</keyword>
<dbReference type="Gene3D" id="2.60.40.10">
    <property type="entry name" value="Immunoglobulins"/>
    <property type="match status" value="1"/>
</dbReference>
<gene>
    <name evidence="5" type="ORF">EJ06DRAFT_498597</name>
</gene>
<sequence length="554" mass="57334">MHCGDGCVSGACERAAGPTTLPAPTSSSSAPPSSSSVAPPGERSAFATAPGSFNVSGTSGVPAMHAALLADGRVMFLDKVENYTQVRLASGAYAYSVIYDPDRNTVAPLAVRSNAFCSGGTFLADGTLISAGGNDALPSVDPTVGNGFSAIRYLAPNALAAGWTETGNKLASARWYASVQMLNDSSVFVASGSLNGLDSAARANNNPTYEMLDPAGVPSGVNYVMDLLQRNEPYYMYPFVHLLLDGTLFVFVARQSQIFDPYGNRVLKELPDLPGLFRTYPSTGTSVLLPLSRANSYSPEVLICGGGASPDINAQTDASCGRIRPLDATPSWEMDHMPSGRVMVEGVLLPDGTVLFLNGAGRGAQGFGFASEPALAPLIYNPTAPLGSRFSVGAPSTIPRMYHSVALLLADGRVLVAGSNPVEQPVLQASAGVPFPTEFRVEIYTPPYLAGAAAGRRPTNISLSTSDLYPAGDAFDIGFVAPPGAKALRVALCHGGFVTHSLHMGQRVVMLDTVGFVPGASAQMITVSGPPGANVAPAGPWWAFVVVDGVPGVG</sequence>
<feature type="domain" description="Glyoxal oxidase N-terminal" evidence="3">
    <location>
        <begin position="87"/>
        <end position="448"/>
    </location>
</feature>
<organism evidence="5 6">
    <name type="scientific">Trichodelitschia bisporula</name>
    <dbReference type="NCBI Taxonomy" id="703511"/>
    <lineage>
        <taxon>Eukaryota</taxon>
        <taxon>Fungi</taxon>
        <taxon>Dikarya</taxon>
        <taxon>Ascomycota</taxon>
        <taxon>Pezizomycotina</taxon>
        <taxon>Dothideomycetes</taxon>
        <taxon>Dothideomycetes incertae sedis</taxon>
        <taxon>Phaeotrichales</taxon>
        <taxon>Phaeotrichaceae</taxon>
        <taxon>Trichodelitschia</taxon>
    </lineage>
</organism>
<proteinExistence type="predicted"/>
<feature type="non-terminal residue" evidence="5">
    <location>
        <position position="554"/>
    </location>
</feature>
<dbReference type="InterPro" id="IPR013783">
    <property type="entry name" value="Ig-like_fold"/>
</dbReference>
<feature type="region of interest" description="Disordered" evidence="2">
    <location>
        <begin position="18"/>
        <end position="43"/>
    </location>
</feature>
<evidence type="ECO:0000256" key="2">
    <source>
        <dbReference type="SAM" id="MobiDB-lite"/>
    </source>
</evidence>
<dbReference type="EMBL" id="ML996703">
    <property type="protein sequence ID" value="KAF2397491.1"/>
    <property type="molecule type" value="Genomic_DNA"/>
</dbReference>
<evidence type="ECO:0000313" key="5">
    <source>
        <dbReference type="EMBL" id="KAF2397491.1"/>
    </source>
</evidence>
<feature type="domain" description="Galactose oxidase-like Early set" evidence="4">
    <location>
        <begin position="457"/>
        <end position="554"/>
    </location>
</feature>
<protein>
    <recommendedName>
        <fullName evidence="7">Glyoxal oxidase</fullName>
    </recommendedName>
</protein>
<evidence type="ECO:0000313" key="6">
    <source>
        <dbReference type="Proteomes" id="UP000799640"/>
    </source>
</evidence>
<dbReference type="InterPro" id="IPR037293">
    <property type="entry name" value="Gal_Oxidase_central_sf"/>
</dbReference>
<accession>A0A6G1HNL2</accession>
<evidence type="ECO:0000256" key="1">
    <source>
        <dbReference type="ARBA" id="ARBA00022729"/>
    </source>
</evidence>
<evidence type="ECO:0000259" key="4">
    <source>
        <dbReference type="Pfam" id="PF09118"/>
    </source>
</evidence>
<dbReference type="Pfam" id="PF09118">
    <property type="entry name" value="GO-like_E_set"/>
    <property type="match status" value="1"/>
</dbReference>